<keyword evidence="2" id="KW-1185">Reference proteome</keyword>
<evidence type="ECO:0000313" key="2">
    <source>
        <dbReference type="Proteomes" id="UP000305517"/>
    </source>
</evidence>
<dbReference type="RefSeq" id="WP_138079617.1">
    <property type="nucleotide sequence ID" value="NZ_VAJM01000009.1"/>
</dbReference>
<dbReference type="OrthoDB" id="1453100at2"/>
<dbReference type="Proteomes" id="UP000305517">
    <property type="component" value="Unassembled WGS sequence"/>
</dbReference>
<organism evidence="1 2">
    <name type="scientific">Hymenobacter jeollabukensis</name>
    <dbReference type="NCBI Taxonomy" id="2025313"/>
    <lineage>
        <taxon>Bacteria</taxon>
        <taxon>Pseudomonadati</taxon>
        <taxon>Bacteroidota</taxon>
        <taxon>Cytophagia</taxon>
        <taxon>Cytophagales</taxon>
        <taxon>Hymenobacteraceae</taxon>
        <taxon>Hymenobacter</taxon>
    </lineage>
</organism>
<proteinExistence type="predicted"/>
<sequence>MIVRFLGRVLLHVLLVFAAAVGLLVLFVGVNAYLAVREVERLGLRRDVAPGVTTAGVQRVRAGMGVEEVTRELGRPYEVSVEMSMGHNLNCPGPMTPESAPVGSATSLPRVLDQLRADTLRYCCPAYRHNRQDYIYFKLEYSHPVPAAGEYPMVSVSLDDCGQVYGVHVGHYRHQVAFWDDNYLPVYLYSCCEGGKEQRFVLLESLRRLLGK</sequence>
<accession>A0A5R8WMS7</accession>
<gene>
    <name evidence="1" type="ORF">FDY95_16900</name>
</gene>
<name>A0A5R8WMS7_9BACT</name>
<comment type="caution">
    <text evidence="1">The sequence shown here is derived from an EMBL/GenBank/DDBJ whole genome shotgun (WGS) entry which is preliminary data.</text>
</comment>
<protein>
    <submittedName>
        <fullName evidence="1">Uncharacterized protein</fullName>
    </submittedName>
</protein>
<dbReference type="AlphaFoldDB" id="A0A5R8WMS7"/>
<reference evidence="1 2" key="1">
    <citation type="submission" date="2019-05" db="EMBL/GenBank/DDBJ databases">
        <title>Hymenobacter edaphi sp. nov., isolated from abandoned arsenic-contaminated farmland soil.</title>
        <authorList>
            <person name="Nie L."/>
        </authorList>
    </citation>
    <scope>NUCLEOTIDE SEQUENCE [LARGE SCALE GENOMIC DNA]</scope>
    <source>
        <strain evidence="1 2">1-3-3-8</strain>
    </source>
</reference>
<evidence type="ECO:0000313" key="1">
    <source>
        <dbReference type="EMBL" id="TLM90401.1"/>
    </source>
</evidence>
<dbReference type="EMBL" id="VAJM01000009">
    <property type="protein sequence ID" value="TLM90401.1"/>
    <property type="molecule type" value="Genomic_DNA"/>
</dbReference>